<dbReference type="GO" id="GO:0006355">
    <property type="term" value="P:regulation of DNA-templated transcription"/>
    <property type="evidence" value="ECO:0007669"/>
    <property type="project" value="InterPro"/>
</dbReference>
<dbReference type="EMBL" id="CP048029">
    <property type="protein sequence ID" value="QIK38800.1"/>
    <property type="molecule type" value="Genomic_DNA"/>
</dbReference>
<sequence length="520" mass="57693">MPVKAQALAKKCSIPQPTSTCRHTPSPGESRAKPAAERDLDVTLFNTPQDRLGTLAPQMAAALIEGLADIAFVLDPAGLIQDIAFGSDDLRNELDANWIGQPWTATVSLDTRPNLESLLDESKQQRLTRWRQATHRGRRGADIPVQYRLLRLKEEDSPILAIGRSLQGFVVLQQQLIDAQQALERDYWRYRQIETRYRLLFRMVGEAILILDAPTQRIVEANPTAGQCLGETPARLVGRHFPEGFDPESTQAINGLLAGARTAGRSDDVRARLSDGAESFLVSASLLRQENASFILVRLMPIQTDAIGSLPEVKSRYLYLIENAPDAVVITDAEGRVLTANTTFLSLIEVAAEQQARGEPLERWLGRPGVDVNVLLANLRQDTKVRLFSTILRGEYGSTTDVEVSATSVRTAERPYFGFFIRDIGRRLQAEPPATPEQNRWLDQLTERVGRVPLKELVRESTDTIERLCIETALKLTGDNRASAAELLGLSRQSLYVKIDRYGLAAEHADQSVETPAQDS</sequence>
<dbReference type="SMART" id="SM00091">
    <property type="entry name" value="PAS"/>
    <property type="match status" value="3"/>
</dbReference>
<protein>
    <submittedName>
        <fullName evidence="3">Transcriptional regulator PpsR</fullName>
    </submittedName>
</protein>
<dbReference type="InterPro" id="IPR035965">
    <property type="entry name" value="PAS-like_dom_sf"/>
</dbReference>
<proteinExistence type="predicted"/>
<dbReference type="Pfam" id="PF13426">
    <property type="entry name" value="PAS_9"/>
    <property type="match status" value="1"/>
</dbReference>
<dbReference type="SUPFAM" id="SSF55785">
    <property type="entry name" value="PYP-like sensor domain (PAS domain)"/>
    <property type="match status" value="2"/>
</dbReference>
<dbReference type="AlphaFoldDB" id="A0A6G7VFW5"/>
<dbReference type="Pfam" id="PF02954">
    <property type="entry name" value="HTH_8"/>
    <property type="match status" value="1"/>
</dbReference>
<dbReference type="SUPFAM" id="SSF46689">
    <property type="entry name" value="Homeodomain-like"/>
    <property type="match status" value="1"/>
</dbReference>
<dbReference type="Gene3D" id="1.10.10.60">
    <property type="entry name" value="Homeodomain-like"/>
    <property type="match status" value="1"/>
</dbReference>
<dbReference type="GO" id="GO:0043565">
    <property type="term" value="F:sequence-specific DNA binding"/>
    <property type="evidence" value="ECO:0007669"/>
    <property type="project" value="InterPro"/>
</dbReference>
<dbReference type="NCBIfam" id="TIGR00229">
    <property type="entry name" value="sensory_box"/>
    <property type="match status" value="2"/>
</dbReference>
<dbReference type="InterPro" id="IPR002197">
    <property type="entry name" value="HTH_Fis"/>
</dbReference>
<dbReference type="PRINTS" id="PR01590">
    <property type="entry name" value="HTHFIS"/>
</dbReference>
<organism evidence="3 4">
    <name type="scientific">Caldichromatium japonicum</name>
    <dbReference type="NCBI Taxonomy" id="2699430"/>
    <lineage>
        <taxon>Bacteria</taxon>
        <taxon>Pseudomonadati</taxon>
        <taxon>Pseudomonadota</taxon>
        <taxon>Gammaproteobacteria</taxon>
        <taxon>Chromatiales</taxon>
        <taxon>Chromatiaceae</taxon>
        <taxon>Caldichromatium</taxon>
    </lineage>
</organism>
<dbReference type="InterPro" id="IPR013767">
    <property type="entry name" value="PAS_fold"/>
</dbReference>
<dbReference type="NCBIfam" id="TIGR02040">
    <property type="entry name" value="PpsR-CrtJ"/>
    <property type="match status" value="1"/>
</dbReference>
<dbReference type="PROSITE" id="PS50112">
    <property type="entry name" value="PAS"/>
    <property type="match status" value="2"/>
</dbReference>
<evidence type="ECO:0000313" key="3">
    <source>
        <dbReference type="EMBL" id="QIK38800.1"/>
    </source>
</evidence>
<dbReference type="InterPro" id="IPR011785">
    <property type="entry name" value="Tscrpt_reg_PpsR-CrtJ"/>
</dbReference>
<dbReference type="CDD" id="cd00130">
    <property type="entry name" value="PAS"/>
    <property type="match status" value="1"/>
</dbReference>
<name>A0A6G7VFW5_9GAMM</name>
<dbReference type="InterPro" id="IPR009057">
    <property type="entry name" value="Homeodomain-like_sf"/>
</dbReference>
<dbReference type="Gene3D" id="1.20.5.430">
    <property type="match status" value="1"/>
</dbReference>
<dbReference type="InterPro" id="IPR000014">
    <property type="entry name" value="PAS"/>
</dbReference>
<keyword evidence="4" id="KW-1185">Reference proteome</keyword>
<evidence type="ECO:0000313" key="4">
    <source>
        <dbReference type="Proteomes" id="UP000502699"/>
    </source>
</evidence>
<feature type="domain" description="PAS" evidence="2">
    <location>
        <begin position="313"/>
        <end position="354"/>
    </location>
</feature>
<dbReference type="KEGG" id="cjap:GWK36_13330"/>
<accession>A0A6G7VFW5</accession>
<reference evidence="4" key="1">
    <citation type="submission" date="2020-01" db="EMBL/GenBank/DDBJ databases">
        <title>Caldichromatium gen. nov., sp. nov., a thermophilic purple sulfur bacterium member of the family Chromatiaceae isolated from Nakabusa hot spring, Japan.</title>
        <authorList>
            <person name="Saini M.K."/>
            <person name="Hanada S."/>
            <person name="Tank M."/>
        </authorList>
    </citation>
    <scope>NUCLEOTIDE SEQUENCE [LARGE SCALE GENOMIC DNA]</scope>
    <source>
        <strain evidence="4">No.7</strain>
    </source>
</reference>
<dbReference type="Pfam" id="PF00989">
    <property type="entry name" value="PAS"/>
    <property type="match status" value="1"/>
</dbReference>
<evidence type="ECO:0000256" key="1">
    <source>
        <dbReference type="SAM" id="MobiDB-lite"/>
    </source>
</evidence>
<feature type="region of interest" description="Disordered" evidence="1">
    <location>
        <begin position="14"/>
        <end position="35"/>
    </location>
</feature>
<feature type="domain" description="PAS" evidence="2">
    <location>
        <begin position="193"/>
        <end position="264"/>
    </location>
</feature>
<evidence type="ECO:0000259" key="2">
    <source>
        <dbReference type="PROSITE" id="PS50112"/>
    </source>
</evidence>
<dbReference type="Proteomes" id="UP000502699">
    <property type="component" value="Chromosome"/>
</dbReference>
<gene>
    <name evidence="3" type="primary">ppsR</name>
    <name evidence="3" type="ORF">GWK36_13330</name>
</gene>
<dbReference type="Gene3D" id="3.30.450.20">
    <property type="entry name" value="PAS domain"/>
    <property type="match status" value="3"/>
</dbReference>